<keyword evidence="2" id="KW-1185">Reference proteome</keyword>
<dbReference type="KEGG" id="amus:LMH87_007386"/>
<evidence type="ECO:0000313" key="1">
    <source>
        <dbReference type="EMBL" id="KAJ4165767.1"/>
    </source>
</evidence>
<accession>A0A9W8QSZ8</accession>
<sequence length="90" mass="10229">MAVFAVSRTSFFLMPRYRQNPSSSYWARPSRIDPMAHCGDSDPALSGHCNVLMSASALKRWIQPSKNILMWLYHKNSQVSIFDSTSIHPV</sequence>
<dbReference type="Proteomes" id="UP001144673">
    <property type="component" value="Chromosome 1"/>
</dbReference>
<proteinExistence type="predicted"/>
<gene>
    <name evidence="1" type="ORF">LMH87_007386</name>
</gene>
<dbReference type="GeneID" id="80894545"/>
<dbReference type="AlphaFoldDB" id="A0A9W8QSZ8"/>
<reference evidence="1" key="1">
    <citation type="journal article" date="2023" name="Access Microbiol">
        <title>De-novo genome assembly for Akanthomyces muscarius, a biocontrol agent of insect agricultural pests.</title>
        <authorList>
            <person name="Erdos Z."/>
            <person name="Studholme D.J."/>
            <person name="Raymond B."/>
            <person name="Sharma M."/>
        </authorList>
    </citation>
    <scope>NUCLEOTIDE SEQUENCE</scope>
    <source>
        <strain evidence="1">Ve6</strain>
    </source>
</reference>
<organism evidence="1 2">
    <name type="scientific">Akanthomyces muscarius</name>
    <name type="common">Entomopathogenic fungus</name>
    <name type="synonym">Lecanicillium muscarium</name>
    <dbReference type="NCBI Taxonomy" id="2231603"/>
    <lineage>
        <taxon>Eukaryota</taxon>
        <taxon>Fungi</taxon>
        <taxon>Dikarya</taxon>
        <taxon>Ascomycota</taxon>
        <taxon>Pezizomycotina</taxon>
        <taxon>Sordariomycetes</taxon>
        <taxon>Hypocreomycetidae</taxon>
        <taxon>Hypocreales</taxon>
        <taxon>Cordycipitaceae</taxon>
        <taxon>Akanthomyces</taxon>
    </lineage>
</organism>
<comment type="caution">
    <text evidence="1">The sequence shown here is derived from an EMBL/GenBank/DDBJ whole genome shotgun (WGS) entry which is preliminary data.</text>
</comment>
<name>A0A9W8QSZ8_AKAMU</name>
<protein>
    <submittedName>
        <fullName evidence="1">Uncharacterized protein</fullName>
    </submittedName>
</protein>
<dbReference type="RefSeq" id="XP_056060682.1">
    <property type="nucleotide sequence ID" value="XM_056192464.1"/>
</dbReference>
<evidence type="ECO:0000313" key="2">
    <source>
        <dbReference type="Proteomes" id="UP001144673"/>
    </source>
</evidence>
<dbReference type="EMBL" id="JAJHUN010000001">
    <property type="protein sequence ID" value="KAJ4165767.1"/>
    <property type="molecule type" value="Genomic_DNA"/>
</dbReference>